<evidence type="ECO:0000256" key="13">
    <source>
        <dbReference type="SAM" id="MobiDB-lite"/>
    </source>
</evidence>
<dbReference type="SUPFAM" id="SSF51161">
    <property type="entry name" value="Trimeric LpxA-like enzymes"/>
    <property type="match status" value="1"/>
</dbReference>
<dbReference type="UniPathway" id="UPA00136">
    <property type="reaction ID" value="UER00199"/>
</dbReference>
<comment type="pathway">
    <text evidence="2">Amino-acid biosynthesis; L-cysteine biosynthesis; L-cysteine from L-serine: step 1/2.</text>
</comment>
<dbReference type="FunFam" id="2.160.10.10:FF:000007">
    <property type="entry name" value="Serine acetyltransferase"/>
    <property type="match status" value="1"/>
</dbReference>
<dbReference type="InterPro" id="IPR005881">
    <property type="entry name" value="Ser_O-AcTrfase"/>
</dbReference>
<dbReference type="Gene3D" id="1.10.3130.10">
    <property type="entry name" value="serine acetyltransferase, domain 1"/>
    <property type="match status" value="1"/>
</dbReference>
<dbReference type="EMBL" id="RBIG01000001">
    <property type="protein sequence ID" value="RKQ72455.1"/>
    <property type="molecule type" value="Genomic_DNA"/>
</dbReference>
<dbReference type="InterPro" id="IPR010493">
    <property type="entry name" value="Ser_AcTrfase_N"/>
</dbReference>
<keyword evidence="11" id="KW-0012">Acyltransferase</keyword>
<comment type="caution">
    <text evidence="15">The sequence shown here is derived from an EMBL/GenBank/DDBJ whole genome shotgun (WGS) entry which is preliminary data.</text>
</comment>
<evidence type="ECO:0000313" key="16">
    <source>
        <dbReference type="Proteomes" id="UP000277424"/>
    </source>
</evidence>
<proteinExistence type="inferred from homology"/>
<evidence type="ECO:0000256" key="2">
    <source>
        <dbReference type="ARBA" id="ARBA00004876"/>
    </source>
</evidence>
<keyword evidence="8 15" id="KW-0808">Transferase</keyword>
<dbReference type="Gene3D" id="2.160.10.10">
    <property type="entry name" value="Hexapeptide repeat proteins"/>
    <property type="match status" value="1"/>
</dbReference>
<keyword evidence="10" id="KW-0198">Cysteine biosynthesis</keyword>
<sequence length="242" mass="25500">MLGWAMFKKLGEDIDAIMARDPAAKSRLEVMLCYPGFHALLFYRLGNAAWRRGWKLLGRFLSHLGRVLTGIEIHPGATIGRRFFVDHGMGVVIGETAEVGDDVTLYQGVTLGGTSLHKGKRHPTLGDGVIVGSGAQVLGPLNVGKGARVGANAVVLKDVPEGVTVVGIPAQVAISRSKQEDAFCAYGTPAGDMPDPVARALDGLLQEVTALKARVVELEGSPPTMTKQASNGRGHAASRDGN</sequence>
<organism evidence="15 16">
    <name type="scientific">Oceanibaculum indicum</name>
    <dbReference type="NCBI Taxonomy" id="526216"/>
    <lineage>
        <taxon>Bacteria</taxon>
        <taxon>Pseudomonadati</taxon>
        <taxon>Pseudomonadota</taxon>
        <taxon>Alphaproteobacteria</taxon>
        <taxon>Rhodospirillales</taxon>
        <taxon>Oceanibaculaceae</taxon>
        <taxon>Oceanibaculum</taxon>
    </lineage>
</organism>
<evidence type="ECO:0000256" key="12">
    <source>
        <dbReference type="ARBA" id="ARBA00049486"/>
    </source>
</evidence>
<gene>
    <name evidence="15" type="ORF">BCL74_0221</name>
</gene>
<evidence type="ECO:0000259" key="14">
    <source>
        <dbReference type="Pfam" id="PF06426"/>
    </source>
</evidence>
<evidence type="ECO:0000256" key="4">
    <source>
        <dbReference type="ARBA" id="ARBA00013266"/>
    </source>
</evidence>
<feature type="domain" description="Serine acetyltransferase N-terminal" evidence="14">
    <location>
        <begin position="8"/>
        <end position="40"/>
    </location>
</feature>
<dbReference type="Proteomes" id="UP000277424">
    <property type="component" value="Unassembled WGS sequence"/>
</dbReference>
<dbReference type="GO" id="GO:0006535">
    <property type="term" value="P:cysteine biosynthetic process from serine"/>
    <property type="evidence" value="ECO:0007669"/>
    <property type="project" value="InterPro"/>
</dbReference>
<evidence type="ECO:0000313" key="15">
    <source>
        <dbReference type="EMBL" id="RKQ72455.1"/>
    </source>
</evidence>
<comment type="subcellular location">
    <subcellularLocation>
        <location evidence="1">Cytoplasm</location>
    </subcellularLocation>
</comment>
<dbReference type="FunFam" id="1.10.3130.10:FF:000003">
    <property type="entry name" value="Serine acetyltransferase"/>
    <property type="match status" value="1"/>
</dbReference>
<dbReference type="GO" id="GO:0009001">
    <property type="term" value="F:serine O-acetyltransferase activity"/>
    <property type="evidence" value="ECO:0007669"/>
    <property type="project" value="UniProtKB-EC"/>
</dbReference>
<dbReference type="InterPro" id="IPR018357">
    <property type="entry name" value="Hexapep_transf_CS"/>
</dbReference>
<dbReference type="Pfam" id="PF06426">
    <property type="entry name" value="SATase_N"/>
    <property type="match status" value="1"/>
</dbReference>
<dbReference type="CDD" id="cd03354">
    <property type="entry name" value="LbH_SAT"/>
    <property type="match status" value="1"/>
</dbReference>
<dbReference type="PROSITE" id="PS00101">
    <property type="entry name" value="HEXAPEP_TRANSFERASES"/>
    <property type="match status" value="1"/>
</dbReference>
<evidence type="ECO:0000256" key="1">
    <source>
        <dbReference type="ARBA" id="ARBA00004496"/>
    </source>
</evidence>
<evidence type="ECO:0000256" key="10">
    <source>
        <dbReference type="ARBA" id="ARBA00023192"/>
    </source>
</evidence>
<evidence type="ECO:0000256" key="6">
    <source>
        <dbReference type="ARBA" id="ARBA00022490"/>
    </source>
</evidence>
<dbReference type="InterPro" id="IPR053376">
    <property type="entry name" value="Serine_acetyltransferase"/>
</dbReference>
<dbReference type="NCBIfam" id="NF041874">
    <property type="entry name" value="EPS_EpsC"/>
    <property type="match status" value="1"/>
</dbReference>
<evidence type="ECO:0000256" key="11">
    <source>
        <dbReference type="ARBA" id="ARBA00023315"/>
    </source>
</evidence>
<keyword evidence="9" id="KW-0677">Repeat</keyword>
<dbReference type="GO" id="GO:0005737">
    <property type="term" value="C:cytoplasm"/>
    <property type="evidence" value="ECO:0007669"/>
    <property type="project" value="UniProtKB-SubCell"/>
</dbReference>
<keyword evidence="7" id="KW-0028">Amino-acid biosynthesis</keyword>
<dbReference type="AlphaFoldDB" id="A0A420WNL8"/>
<dbReference type="EC" id="2.3.1.30" evidence="4"/>
<evidence type="ECO:0000256" key="5">
    <source>
        <dbReference type="ARBA" id="ARBA00018522"/>
    </source>
</evidence>
<dbReference type="InterPro" id="IPR042122">
    <property type="entry name" value="Ser_AcTrfase_N_sf"/>
</dbReference>
<reference evidence="15 16" key="1">
    <citation type="submission" date="2018-10" db="EMBL/GenBank/DDBJ databases">
        <title>Comparative analysis of microorganisms from saline springs in Andes Mountain Range, Colombia.</title>
        <authorList>
            <person name="Rubin E."/>
        </authorList>
    </citation>
    <scope>NUCLEOTIDE SEQUENCE [LARGE SCALE GENOMIC DNA]</scope>
    <source>
        <strain evidence="15 16">USBA 36</strain>
    </source>
</reference>
<feature type="region of interest" description="Disordered" evidence="13">
    <location>
        <begin position="219"/>
        <end position="242"/>
    </location>
</feature>
<evidence type="ECO:0000256" key="9">
    <source>
        <dbReference type="ARBA" id="ARBA00022737"/>
    </source>
</evidence>
<comment type="catalytic activity">
    <reaction evidence="12">
        <text>L-serine + acetyl-CoA = O-acetyl-L-serine + CoA</text>
        <dbReference type="Rhea" id="RHEA:24560"/>
        <dbReference type="ChEBI" id="CHEBI:33384"/>
        <dbReference type="ChEBI" id="CHEBI:57287"/>
        <dbReference type="ChEBI" id="CHEBI:57288"/>
        <dbReference type="ChEBI" id="CHEBI:58340"/>
        <dbReference type="EC" id="2.3.1.30"/>
    </reaction>
</comment>
<dbReference type="NCBIfam" id="TIGR01172">
    <property type="entry name" value="cysE"/>
    <property type="match status" value="1"/>
</dbReference>
<keyword evidence="6" id="KW-0963">Cytoplasm</keyword>
<dbReference type="InterPro" id="IPR045304">
    <property type="entry name" value="LbH_SAT"/>
</dbReference>
<dbReference type="PANTHER" id="PTHR42811">
    <property type="entry name" value="SERINE ACETYLTRANSFERASE"/>
    <property type="match status" value="1"/>
</dbReference>
<comment type="similarity">
    <text evidence="3">Belongs to the transferase hexapeptide repeat family.</text>
</comment>
<protein>
    <recommendedName>
        <fullName evidence="5">Serine acetyltransferase</fullName>
        <ecNumber evidence="4">2.3.1.30</ecNumber>
    </recommendedName>
</protein>
<evidence type="ECO:0000256" key="7">
    <source>
        <dbReference type="ARBA" id="ARBA00022605"/>
    </source>
</evidence>
<name>A0A420WNL8_9PROT</name>
<dbReference type="InterPro" id="IPR011004">
    <property type="entry name" value="Trimer_LpxA-like_sf"/>
</dbReference>
<evidence type="ECO:0000256" key="8">
    <source>
        <dbReference type="ARBA" id="ARBA00022679"/>
    </source>
</evidence>
<evidence type="ECO:0000256" key="3">
    <source>
        <dbReference type="ARBA" id="ARBA00007274"/>
    </source>
</evidence>
<accession>A0A420WNL8</accession>